<comment type="similarity">
    <text evidence="2 6">Belongs to the class-C beta-lactamase family.</text>
</comment>
<evidence type="ECO:0000256" key="4">
    <source>
        <dbReference type="ARBA" id="ARBA00022801"/>
    </source>
</evidence>
<proteinExistence type="inferred from homology"/>
<evidence type="ECO:0000256" key="1">
    <source>
        <dbReference type="ARBA" id="ARBA00001526"/>
    </source>
</evidence>
<evidence type="ECO:0000256" key="7">
    <source>
        <dbReference type="SAM" id="SignalP"/>
    </source>
</evidence>
<gene>
    <name evidence="9" type="ORF">DEU51_109151</name>
</gene>
<evidence type="ECO:0000256" key="5">
    <source>
        <dbReference type="ARBA" id="ARBA00023251"/>
    </source>
</evidence>
<dbReference type="InterPro" id="IPR050491">
    <property type="entry name" value="AmpC-like"/>
</dbReference>
<feature type="chain" id="PRO_5016885513" description="Beta-lactamase" evidence="7">
    <location>
        <begin position="27"/>
        <end position="388"/>
    </location>
</feature>
<dbReference type="Pfam" id="PF00144">
    <property type="entry name" value="Beta-lactamase"/>
    <property type="match status" value="1"/>
</dbReference>
<accession>A0A370SG64</accession>
<dbReference type="AlphaFoldDB" id="A0A370SG64"/>
<dbReference type="Proteomes" id="UP000255365">
    <property type="component" value="Unassembled WGS sequence"/>
</dbReference>
<dbReference type="NCBIfam" id="NF033085">
    <property type="entry name" value="bla_class_C"/>
    <property type="match status" value="1"/>
</dbReference>
<dbReference type="InterPro" id="IPR001466">
    <property type="entry name" value="Beta-lactam-related"/>
</dbReference>
<dbReference type="SUPFAM" id="SSF56601">
    <property type="entry name" value="beta-lactamase/transpeptidase-like"/>
    <property type="match status" value="1"/>
</dbReference>
<organism evidence="9 10">
    <name type="scientific">Pseudomonas jessenii</name>
    <dbReference type="NCBI Taxonomy" id="77298"/>
    <lineage>
        <taxon>Bacteria</taxon>
        <taxon>Pseudomonadati</taxon>
        <taxon>Pseudomonadota</taxon>
        <taxon>Gammaproteobacteria</taxon>
        <taxon>Pseudomonadales</taxon>
        <taxon>Pseudomonadaceae</taxon>
        <taxon>Pseudomonas</taxon>
    </lineage>
</organism>
<evidence type="ECO:0000259" key="8">
    <source>
        <dbReference type="Pfam" id="PF00144"/>
    </source>
</evidence>
<dbReference type="GO" id="GO:0008800">
    <property type="term" value="F:beta-lactamase activity"/>
    <property type="evidence" value="ECO:0007669"/>
    <property type="project" value="UniProtKB-UniRule"/>
</dbReference>
<keyword evidence="5 6" id="KW-0046">Antibiotic resistance</keyword>
<sequence>MSSIHLTKAFSCSAFGLLFGAATCLGAPQTDEQLQALVKAAVTPVMQQQNIAGLAVALTINGQPHYFNYGVAAKDTGQKVSENTLFEVGSVSKTFTATLAGYAQATGKLDLSTKASALWPELKGSAFDNISVLQLGTYSAGGLPLQFPADADSTDKMLGYYRQWKPAYSPGSHRLYSNPSLGLFGYLTAKSLDQPFAQAMTETLLPKLGLKHTFIEVPASEAKLYAQGYDKNDKPVRVSPGALDAEAYGIKTSAADLLRYVEANLKPANLEQPLQKAIAATHTGHYTVGDMTQGLGWERYHYPISLEKLQAGNSTPMAMEPHKVKWLTPPQPEPANVLYNKTGATGGFGAYVAFVPSKDIGIVILANKNYPNAERVKIAHEIFSALTN</sequence>
<dbReference type="GO" id="GO:0030288">
    <property type="term" value="C:outer membrane-bounded periplasmic space"/>
    <property type="evidence" value="ECO:0007669"/>
    <property type="project" value="InterPro"/>
</dbReference>
<dbReference type="RefSeq" id="WP_115147279.1">
    <property type="nucleotide sequence ID" value="NZ_QRAV01000009.1"/>
</dbReference>
<dbReference type="InterPro" id="IPR058136">
    <property type="entry name" value="AmpC"/>
</dbReference>
<dbReference type="GO" id="GO:0017001">
    <property type="term" value="P:antibiotic catabolic process"/>
    <property type="evidence" value="ECO:0007669"/>
    <property type="project" value="InterPro"/>
</dbReference>
<dbReference type="PROSITE" id="PS00336">
    <property type="entry name" value="BETA_LACTAMASE_C"/>
    <property type="match status" value="1"/>
</dbReference>
<protein>
    <recommendedName>
        <fullName evidence="3 6">Beta-lactamase</fullName>
        <ecNumber evidence="3 6">3.5.2.6</ecNumber>
    </recommendedName>
</protein>
<dbReference type="EC" id="3.5.2.6" evidence="3 6"/>
<dbReference type="Gene3D" id="3.40.710.10">
    <property type="entry name" value="DD-peptidase/beta-lactamase superfamily"/>
    <property type="match status" value="1"/>
</dbReference>
<keyword evidence="4 6" id="KW-0378">Hydrolase</keyword>
<evidence type="ECO:0000256" key="6">
    <source>
        <dbReference type="RuleBase" id="RU361140"/>
    </source>
</evidence>
<dbReference type="InterPro" id="IPR012338">
    <property type="entry name" value="Beta-lactam/transpept-like"/>
</dbReference>
<feature type="signal peptide" evidence="7">
    <location>
        <begin position="1"/>
        <end position="26"/>
    </location>
</feature>
<evidence type="ECO:0000313" key="10">
    <source>
        <dbReference type="Proteomes" id="UP000255365"/>
    </source>
</evidence>
<feature type="domain" description="Beta-lactamase-related" evidence="8">
    <location>
        <begin position="39"/>
        <end position="385"/>
    </location>
</feature>
<dbReference type="PANTHER" id="PTHR46825:SF8">
    <property type="entry name" value="BETA-LACTAMASE-RELATED"/>
    <property type="match status" value="1"/>
</dbReference>
<evidence type="ECO:0000313" key="9">
    <source>
        <dbReference type="EMBL" id="RDL18716.1"/>
    </source>
</evidence>
<comment type="catalytic activity">
    <reaction evidence="1 6">
        <text>a beta-lactam + H2O = a substituted beta-amino acid</text>
        <dbReference type="Rhea" id="RHEA:20401"/>
        <dbReference type="ChEBI" id="CHEBI:15377"/>
        <dbReference type="ChEBI" id="CHEBI:35627"/>
        <dbReference type="ChEBI" id="CHEBI:140347"/>
        <dbReference type="EC" id="3.5.2.6"/>
    </reaction>
</comment>
<keyword evidence="7" id="KW-0732">Signal</keyword>
<reference evidence="9 10" key="1">
    <citation type="submission" date="2018-07" db="EMBL/GenBank/DDBJ databases">
        <title>Genome sequencing of rice bacterial endophytes.</title>
        <authorList>
            <person name="Venturi V."/>
        </authorList>
    </citation>
    <scope>NUCLEOTIDE SEQUENCE [LARGE SCALE GENOMIC DNA]</scope>
    <source>
        <strain evidence="9 10">E2333</strain>
    </source>
</reference>
<dbReference type="EMBL" id="QRAV01000009">
    <property type="protein sequence ID" value="RDL18716.1"/>
    <property type="molecule type" value="Genomic_DNA"/>
</dbReference>
<name>A0A370SG64_PSEJE</name>
<dbReference type="GO" id="GO:0046677">
    <property type="term" value="P:response to antibiotic"/>
    <property type="evidence" value="ECO:0007669"/>
    <property type="project" value="UniProtKB-UniRule"/>
</dbReference>
<dbReference type="PANTHER" id="PTHR46825">
    <property type="entry name" value="D-ALANYL-D-ALANINE-CARBOXYPEPTIDASE/ENDOPEPTIDASE AMPH"/>
    <property type="match status" value="1"/>
</dbReference>
<evidence type="ECO:0000256" key="3">
    <source>
        <dbReference type="ARBA" id="ARBA00012865"/>
    </source>
</evidence>
<dbReference type="InterPro" id="IPR001586">
    <property type="entry name" value="Beta-lactam_class-C_AS"/>
</dbReference>
<comment type="caution">
    <text evidence="9">The sequence shown here is derived from an EMBL/GenBank/DDBJ whole genome shotgun (WGS) entry which is preliminary data.</text>
</comment>
<evidence type="ECO:0000256" key="2">
    <source>
        <dbReference type="ARBA" id="ARBA00007840"/>
    </source>
</evidence>